<dbReference type="PANTHER" id="PTHR43668:SF4">
    <property type="entry name" value="ALLANTOINASE"/>
    <property type="match status" value="1"/>
</dbReference>
<accession>A0AAW4NIX8</accession>
<dbReference type="CDD" id="cd01318">
    <property type="entry name" value="DHOase_IIb"/>
    <property type="match status" value="1"/>
</dbReference>
<gene>
    <name evidence="2" type="ORF">KZY68_02955</name>
</gene>
<dbReference type="PROSITE" id="PS00483">
    <property type="entry name" value="DIHYDROOROTASE_2"/>
    <property type="match status" value="1"/>
</dbReference>
<dbReference type="GO" id="GO:0004151">
    <property type="term" value="F:dihydroorotase activity"/>
    <property type="evidence" value="ECO:0007669"/>
    <property type="project" value="UniProtKB-EC"/>
</dbReference>
<protein>
    <submittedName>
        <fullName evidence="2">Dihydroorotase</fullName>
        <ecNumber evidence="2">3.5.2.3</ecNumber>
    </submittedName>
</protein>
<feature type="domain" description="Amidohydrolase-related" evidence="1">
    <location>
        <begin position="52"/>
        <end position="423"/>
    </location>
</feature>
<dbReference type="EMBL" id="JAHXRF010000003">
    <property type="protein sequence ID" value="MBW4864996.1"/>
    <property type="molecule type" value="Genomic_DNA"/>
</dbReference>
<evidence type="ECO:0000259" key="1">
    <source>
        <dbReference type="Pfam" id="PF01979"/>
    </source>
</evidence>
<sequence>MKIIIQGGTIVNEGRSLRRDILIEDNSIAALFDPSETPRGIYDKIIDASGCFVFPGIIDTHAHFREPGLTCKADIESESRAAAFGGITSYMEMPNTSPQTTTPEAWQEKMTLAAHKSHVNYSFFYGATNNNADSFATLDHSLVPGIKLFMGASTGNMLVENHEHLDYIYKVCADQDWQLVTHCEDTELITANMARAKAQQDDPNIELHPLIRSEEACYRSTSLAVALAKKHHTRLHVAHLTTARELAFFGIDDHITAEAVIAHLLFSNEDYATLGSLIKCNPAVKTAADRDALRQALNDNRITTVGTDHAPHELKDKQGGCAKAASGMPMIQFSLATMLELADKGILSYERIAELMCHNPARLFRINDRGFIRKGYKADLTIVKTASPWKVTNDLIQSKCKWSPLENHVFNNRILATICNGHILYYDGHFDANYRGEALTFHG</sequence>
<dbReference type="InterPro" id="IPR050138">
    <property type="entry name" value="DHOase/Allantoinase_Hydrolase"/>
</dbReference>
<comment type="caution">
    <text evidence="2">The sequence shown here is derived from an EMBL/GenBank/DDBJ whole genome shotgun (WGS) entry which is preliminary data.</text>
</comment>
<dbReference type="GO" id="GO:0004038">
    <property type="term" value="F:allantoinase activity"/>
    <property type="evidence" value="ECO:0007669"/>
    <property type="project" value="TreeGrafter"/>
</dbReference>
<dbReference type="RefSeq" id="WP_219427358.1">
    <property type="nucleotide sequence ID" value="NZ_JAHXRD010000003.1"/>
</dbReference>
<dbReference type="InterPro" id="IPR006680">
    <property type="entry name" value="Amidohydro-rel"/>
</dbReference>
<dbReference type="Proteomes" id="UP001196873">
    <property type="component" value="Unassembled WGS sequence"/>
</dbReference>
<dbReference type="Pfam" id="PF01979">
    <property type="entry name" value="Amidohydro_1"/>
    <property type="match status" value="1"/>
</dbReference>
<dbReference type="EC" id="3.5.2.3" evidence="2"/>
<keyword evidence="2" id="KW-0378">Hydrolase</keyword>
<dbReference type="PANTHER" id="PTHR43668">
    <property type="entry name" value="ALLANTOINASE"/>
    <property type="match status" value="1"/>
</dbReference>
<reference evidence="2" key="1">
    <citation type="submission" date="2021-07" db="EMBL/GenBank/DDBJ databases">
        <title>Genomic diversity and antimicrobial resistance of Prevotella spp. isolated from chronic lung disease airways.</title>
        <authorList>
            <person name="Webb K.A."/>
            <person name="Olagoke O.S."/>
            <person name="Baird T."/>
            <person name="Neill J."/>
            <person name="Pham A."/>
            <person name="Wells T.J."/>
            <person name="Ramsay K.A."/>
            <person name="Bell S.C."/>
            <person name="Sarovich D.S."/>
            <person name="Price E.P."/>
        </authorList>
    </citation>
    <scope>NUCLEOTIDE SEQUENCE</scope>
    <source>
        <strain evidence="2">SCHI0047.S.3</strain>
    </source>
</reference>
<organism evidence="2 3">
    <name type="scientific">Segatella salivae</name>
    <dbReference type="NCBI Taxonomy" id="228604"/>
    <lineage>
        <taxon>Bacteria</taxon>
        <taxon>Pseudomonadati</taxon>
        <taxon>Bacteroidota</taxon>
        <taxon>Bacteroidia</taxon>
        <taxon>Bacteroidales</taxon>
        <taxon>Prevotellaceae</taxon>
        <taxon>Segatella</taxon>
    </lineage>
</organism>
<evidence type="ECO:0000313" key="3">
    <source>
        <dbReference type="Proteomes" id="UP001196873"/>
    </source>
</evidence>
<proteinExistence type="predicted"/>
<name>A0AAW4NIX8_9BACT</name>
<dbReference type="AlphaFoldDB" id="A0AAW4NIX8"/>
<evidence type="ECO:0000313" key="2">
    <source>
        <dbReference type="EMBL" id="MBW4864996.1"/>
    </source>
</evidence>
<dbReference type="NCBIfam" id="NF006688">
    <property type="entry name" value="PRK09236.1"/>
    <property type="match status" value="1"/>
</dbReference>
<dbReference type="GO" id="GO:0006145">
    <property type="term" value="P:purine nucleobase catabolic process"/>
    <property type="evidence" value="ECO:0007669"/>
    <property type="project" value="TreeGrafter"/>
</dbReference>
<dbReference type="GO" id="GO:0005737">
    <property type="term" value="C:cytoplasm"/>
    <property type="evidence" value="ECO:0007669"/>
    <property type="project" value="TreeGrafter"/>
</dbReference>
<dbReference type="InterPro" id="IPR002195">
    <property type="entry name" value="Dihydroorotase_CS"/>
</dbReference>